<reference evidence="7 10" key="2">
    <citation type="submission" date="2020-08" db="EMBL/GenBank/DDBJ databases">
        <title>Genomic Encyclopedia of Type Strains, Phase III (KMG-III): the genomes of soil and plant-associated and newly described type strains.</title>
        <authorList>
            <person name="Whitman W."/>
        </authorList>
    </citation>
    <scope>NUCLEOTIDE SEQUENCE [LARGE SCALE GENOMIC DNA]</scope>
    <source>
        <strain evidence="7 10">CECT 7753</strain>
    </source>
</reference>
<dbReference type="Pfam" id="PF25989">
    <property type="entry name" value="YknX_C"/>
    <property type="match status" value="1"/>
</dbReference>
<comment type="similarity">
    <text evidence="1">Belongs to the membrane fusion protein (MFP) (TC 8.A.1) family.</text>
</comment>
<dbReference type="Gene3D" id="2.40.420.20">
    <property type="match status" value="1"/>
</dbReference>
<evidence type="ECO:0000313" key="9">
    <source>
        <dbReference type="Proteomes" id="UP000298763"/>
    </source>
</evidence>
<dbReference type="InterPro" id="IPR006143">
    <property type="entry name" value="RND_pump_MFP"/>
</dbReference>
<proteinExistence type="inferred from homology"/>
<gene>
    <name evidence="8" type="ORF">FCL38_15235</name>
    <name evidence="7" type="ORF">FHS02_001725</name>
</gene>
<keyword evidence="9" id="KW-1185">Reference proteome</keyword>
<dbReference type="InterPro" id="IPR058792">
    <property type="entry name" value="Beta-barrel_RND_2"/>
</dbReference>
<keyword evidence="2" id="KW-0175">Coiled coil</keyword>
<evidence type="ECO:0000313" key="10">
    <source>
        <dbReference type="Proteomes" id="UP000584325"/>
    </source>
</evidence>
<feature type="region of interest" description="Disordered" evidence="3">
    <location>
        <begin position="1"/>
        <end position="36"/>
    </location>
</feature>
<dbReference type="Gene3D" id="2.40.50.100">
    <property type="match status" value="1"/>
</dbReference>
<evidence type="ECO:0000259" key="5">
    <source>
        <dbReference type="Pfam" id="PF25954"/>
    </source>
</evidence>
<dbReference type="InterPro" id="IPR058637">
    <property type="entry name" value="YknX-like_C"/>
</dbReference>
<evidence type="ECO:0000256" key="1">
    <source>
        <dbReference type="ARBA" id="ARBA00009477"/>
    </source>
</evidence>
<keyword evidence="4" id="KW-0472">Membrane</keyword>
<accession>A0A4P8HSW8</accession>
<feature type="region of interest" description="Disordered" evidence="3">
    <location>
        <begin position="63"/>
        <end position="84"/>
    </location>
</feature>
<evidence type="ECO:0000259" key="6">
    <source>
        <dbReference type="Pfam" id="PF25989"/>
    </source>
</evidence>
<keyword evidence="4" id="KW-1133">Transmembrane helix</keyword>
<dbReference type="AlphaFoldDB" id="A0A4P8HSW8"/>
<evidence type="ECO:0000313" key="8">
    <source>
        <dbReference type="EMBL" id="QCP11620.1"/>
    </source>
</evidence>
<protein>
    <submittedName>
        <fullName evidence="8">Efflux RND transporter periplasmic adaptor subunit</fullName>
    </submittedName>
    <submittedName>
        <fullName evidence="7">RND family efflux transporter MFP subunit</fullName>
    </submittedName>
</protein>
<dbReference type="EMBL" id="JACHXS010000002">
    <property type="protein sequence ID" value="MBB3220926.1"/>
    <property type="molecule type" value="Genomic_DNA"/>
</dbReference>
<dbReference type="GO" id="GO:1990281">
    <property type="term" value="C:efflux pump complex"/>
    <property type="evidence" value="ECO:0007669"/>
    <property type="project" value="TreeGrafter"/>
</dbReference>
<dbReference type="PANTHER" id="PTHR30469:SF15">
    <property type="entry name" value="HLYD FAMILY OF SECRETION PROTEINS"/>
    <property type="match status" value="1"/>
</dbReference>
<dbReference type="Pfam" id="PF25954">
    <property type="entry name" value="Beta-barrel_RND_2"/>
    <property type="match status" value="1"/>
</dbReference>
<feature type="transmembrane region" description="Helical" evidence="4">
    <location>
        <begin position="41"/>
        <end position="60"/>
    </location>
</feature>
<feature type="domain" description="CusB-like beta-barrel" evidence="5">
    <location>
        <begin position="255"/>
        <end position="325"/>
    </location>
</feature>
<evidence type="ECO:0000313" key="7">
    <source>
        <dbReference type="EMBL" id="MBB3220926.1"/>
    </source>
</evidence>
<dbReference type="NCBIfam" id="TIGR01730">
    <property type="entry name" value="RND_mfp"/>
    <property type="match status" value="1"/>
</dbReference>
<feature type="coiled-coil region" evidence="2">
    <location>
        <begin position="139"/>
        <end position="173"/>
    </location>
</feature>
<evidence type="ECO:0000256" key="2">
    <source>
        <dbReference type="SAM" id="Coils"/>
    </source>
</evidence>
<feature type="domain" description="YknX-like C-terminal permuted SH3-like" evidence="6">
    <location>
        <begin position="332"/>
        <end position="401"/>
    </location>
</feature>
<dbReference type="RefSeq" id="WP_137314467.1">
    <property type="nucleotide sequence ID" value="NZ_CP040017.1"/>
</dbReference>
<dbReference type="PANTHER" id="PTHR30469">
    <property type="entry name" value="MULTIDRUG RESISTANCE PROTEIN MDTA"/>
    <property type="match status" value="1"/>
</dbReference>
<keyword evidence="4" id="KW-0812">Transmembrane</keyword>
<dbReference type="Gene3D" id="2.40.30.170">
    <property type="match status" value="1"/>
</dbReference>
<dbReference type="Proteomes" id="UP000584325">
    <property type="component" value="Unassembled WGS sequence"/>
</dbReference>
<dbReference type="Gene3D" id="1.10.287.470">
    <property type="entry name" value="Helix hairpin bin"/>
    <property type="match status" value="1"/>
</dbReference>
<sequence length="424" mass="44085">MKTTITNQKTKPGNALTRTSVKTSNRRSASPSGKQASRKPLALVLLAAIAVGTAGVTLYSPASSAADEKKPAAATPALTVSTTRPQSATLPLRLTANGNVAAWQEASLGSESNGLRLTEVRVNVGDVVKKGQVLAVFSADTVNADVAQARAALAEAQANAAEAQANAKRARAVQASGALSEQQVSQYLTAEQTANARIESARASLASQQLRLKYTQVVAPDSGVISARSATVGSVVGTGTELFRMIRQGRLEWRAEVTAAELKNIRVGSTATVKAANGSELQGKVRMIAPTIDPQTRSALVYVDLPPDTRSNAPFKAGMFASGHFELGTSGALTLPQQAVVVRDGFPYVFRLNADSRVSQLKVQTGRRVGERIEILSGVKADMPVVLSGAGFLNDGDLVRVANAQARTPAGSAAAAPAQAPVQR</sequence>
<dbReference type="SUPFAM" id="SSF111369">
    <property type="entry name" value="HlyD-like secretion proteins"/>
    <property type="match status" value="1"/>
</dbReference>
<organism evidence="7 10">
    <name type="scientific">Pseudoduganella umbonata</name>
    <dbReference type="NCBI Taxonomy" id="864828"/>
    <lineage>
        <taxon>Bacteria</taxon>
        <taxon>Pseudomonadati</taxon>
        <taxon>Pseudomonadota</taxon>
        <taxon>Betaproteobacteria</taxon>
        <taxon>Burkholderiales</taxon>
        <taxon>Oxalobacteraceae</taxon>
        <taxon>Telluria group</taxon>
        <taxon>Pseudoduganella</taxon>
    </lineage>
</organism>
<evidence type="ECO:0000256" key="4">
    <source>
        <dbReference type="SAM" id="Phobius"/>
    </source>
</evidence>
<name>A0A4P8HSW8_9BURK</name>
<dbReference type="GO" id="GO:0015562">
    <property type="term" value="F:efflux transmembrane transporter activity"/>
    <property type="evidence" value="ECO:0007669"/>
    <property type="project" value="TreeGrafter"/>
</dbReference>
<evidence type="ECO:0000256" key="3">
    <source>
        <dbReference type="SAM" id="MobiDB-lite"/>
    </source>
</evidence>
<dbReference type="OrthoDB" id="10524at2"/>
<reference evidence="8 9" key="1">
    <citation type="submission" date="2019-05" db="EMBL/GenBank/DDBJ databases">
        <title>Draft Genome Sequences of Six Type Strains of the Genus Massilia.</title>
        <authorList>
            <person name="Miess H."/>
            <person name="Frediansyhah A."/>
            <person name="Gross H."/>
        </authorList>
    </citation>
    <scope>NUCLEOTIDE SEQUENCE [LARGE SCALE GENOMIC DNA]</scope>
    <source>
        <strain evidence="8 9">DSMZ 26121</strain>
    </source>
</reference>
<feature type="compositionally biased region" description="Polar residues" evidence="3">
    <location>
        <begin position="1"/>
        <end position="35"/>
    </location>
</feature>
<dbReference type="EMBL" id="CP040017">
    <property type="protein sequence ID" value="QCP11620.1"/>
    <property type="molecule type" value="Genomic_DNA"/>
</dbReference>
<dbReference type="Proteomes" id="UP000298763">
    <property type="component" value="Chromosome"/>
</dbReference>